<dbReference type="Proteomes" id="UP001205910">
    <property type="component" value="Unassembled WGS sequence"/>
</dbReference>
<evidence type="ECO:0000313" key="2">
    <source>
        <dbReference type="EMBL" id="GJJ42097.1"/>
    </source>
</evidence>
<feature type="compositionally biased region" description="Low complexity" evidence="1">
    <location>
        <begin position="307"/>
        <end position="329"/>
    </location>
</feature>
<organism evidence="2 3">
    <name type="scientific">Corynebacterium ulcerans</name>
    <dbReference type="NCBI Taxonomy" id="65058"/>
    <lineage>
        <taxon>Bacteria</taxon>
        <taxon>Bacillati</taxon>
        <taxon>Actinomycetota</taxon>
        <taxon>Actinomycetes</taxon>
        <taxon>Mycobacteriales</taxon>
        <taxon>Corynebacteriaceae</taxon>
        <taxon>Corynebacterium</taxon>
    </lineage>
</organism>
<name>A0ABD0BEA4_CORUL</name>
<reference evidence="2 3" key="1">
    <citation type="submission" date="2021-11" db="EMBL/GenBank/DDBJ databases">
        <title>Whole genome sequences of diphtheriae toxin producing Corynebacterium ulcerans isolates from cats in Osaka, Japan.</title>
        <authorList>
            <person name="Umeda K."/>
            <person name="Hirai Y."/>
        </authorList>
    </citation>
    <scope>NUCLEOTIDE SEQUENCE [LARGE SCALE GENOMIC DNA]</scope>
    <source>
        <strain evidence="2 3">12109B-1</strain>
    </source>
</reference>
<comment type="caution">
    <text evidence="2">The sequence shown here is derived from an EMBL/GenBank/DDBJ whole genome shotgun (WGS) entry which is preliminary data.</text>
</comment>
<dbReference type="Gene3D" id="1.10.30.50">
    <property type="match status" value="1"/>
</dbReference>
<feature type="compositionally biased region" description="Basic residues" evidence="1">
    <location>
        <begin position="370"/>
        <end position="380"/>
    </location>
</feature>
<evidence type="ECO:0000313" key="3">
    <source>
        <dbReference type="Proteomes" id="UP001205910"/>
    </source>
</evidence>
<dbReference type="AlphaFoldDB" id="A0ABD0BEA4"/>
<proteinExistence type="predicted"/>
<accession>A0ABD0BEA4</accession>
<evidence type="ECO:0008006" key="4">
    <source>
        <dbReference type="Google" id="ProtNLM"/>
    </source>
</evidence>
<evidence type="ECO:0000256" key="1">
    <source>
        <dbReference type="SAM" id="MobiDB-lite"/>
    </source>
</evidence>
<gene>
    <name evidence="2" type="ORF">CULCOIPH005_02860</name>
</gene>
<sequence length="388" mass="42639">MAWSRLGDNIATHPLMARLLTSCDFDHQLKNEAFGALVQLTSASAAHLTDYIVEYGHMAQVAPGREKVIIEVLSSAGLLFRDEEEDGRKVLRIVDDVEFLHNRSKEEVEIDRRRAADKRNPELIPAVRHRDGDQCRWCGRTVNWKDRKSWRAATIDSLNAHKESTVETLVVSCKKCNSKRGAGEELELLPAPEKGKSYYSRHTVDFINSSHWAQENGIQIHTAQTELPIDTSAAPSRQQQESKAAAPVVAAAPTLRAAPDADAPSSDEAEMPDWVREALIDNDTTKAAPGGVEGMAAPSRQQQESKAAAPVVAAAPTLRAAPDADAPTRNHVYNDLVKPTTDQAQITDRQGDGSRSLGTGRDGQRQAGTARKRRRRRGRRGGREEKNG</sequence>
<feature type="region of interest" description="Disordered" evidence="1">
    <location>
        <begin position="285"/>
        <end position="388"/>
    </location>
</feature>
<dbReference type="RefSeq" id="WP_014835745.1">
    <property type="nucleotide sequence ID" value="NZ_AP019662.1"/>
</dbReference>
<protein>
    <recommendedName>
        <fullName evidence="4">HNH endonuclease</fullName>
    </recommendedName>
</protein>
<dbReference type="EMBL" id="BQFK01000001">
    <property type="protein sequence ID" value="GJJ42097.1"/>
    <property type="molecule type" value="Genomic_DNA"/>
</dbReference>